<proteinExistence type="predicted"/>
<evidence type="ECO:0000313" key="3">
    <source>
        <dbReference type="Proteomes" id="UP000230638"/>
    </source>
</evidence>
<reference evidence="2 3" key="1">
    <citation type="submission" date="2017-09" db="EMBL/GenBank/DDBJ databases">
        <title>Depth-based differentiation of microbial function through sediment-hosted aquifers and enrichment of novel symbionts in the deep terrestrial subsurface.</title>
        <authorList>
            <person name="Probst A.J."/>
            <person name="Ladd B."/>
            <person name="Jarett J.K."/>
            <person name="Geller-Mcgrath D.E."/>
            <person name="Sieber C.M."/>
            <person name="Emerson J.B."/>
            <person name="Anantharaman K."/>
            <person name="Thomas B.C."/>
            <person name="Malmstrom R."/>
            <person name="Stieglmeier M."/>
            <person name="Klingl A."/>
            <person name="Woyke T."/>
            <person name="Ryan C.M."/>
            <person name="Banfield J.F."/>
        </authorList>
    </citation>
    <scope>NUCLEOTIDE SEQUENCE [LARGE SCALE GENOMIC DNA]</scope>
    <source>
        <strain evidence="2">CG22_combo_CG10-13_8_21_14_all_47_15</strain>
    </source>
</reference>
<dbReference type="Proteomes" id="UP000230638">
    <property type="component" value="Unassembled WGS sequence"/>
</dbReference>
<keyword evidence="1" id="KW-0812">Transmembrane</keyword>
<feature type="transmembrane region" description="Helical" evidence="1">
    <location>
        <begin position="12"/>
        <end position="31"/>
    </location>
</feature>
<accession>A0A2H0CVI3</accession>
<evidence type="ECO:0000313" key="2">
    <source>
        <dbReference type="EMBL" id="PIP73400.1"/>
    </source>
</evidence>
<sequence>MDLPRCFRKNTIGILWMLVVVPLFVSAQISVENVVTNANPISVSASPENPVPNERVTIKVASSRFSVDESTITWYVNGEQIRSGIGAKETVLTVGSAGSALRVTVVVEHKKFGTFEVEKTFRPAEVTLVWEADTYTPPFYRGKALPASQADTRIMAFPRIIDETSGRLVPARELVYLWKVDFRVIEDRSGYGRNTLEFQGAKVYEHRYVTVDVSTVDGLVTAHAAASISAIQPEIVLYENRPLEGVVYDTALTGSVTIRGEESAIRAEPYFFSHSEPVETRWALNGNAIEVDGGGTLGWREVTFRKPEDVEGGASRVTLDVNATERFLQFASANLLIQFGTFEGFFGNFFGF</sequence>
<gene>
    <name evidence="2" type="ORF">COW88_02160</name>
</gene>
<keyword evidence="1" id="KW-1133">Transmembrane helix</keyword>
<evidence type="ECO:0000256" key="1">
    <source>
        <dbReference type="SAM" id="Phobius"/>
    </source>
</evidence>
<name>A0A2H0CVI3_9BACT</name>
<dbReference type="AlphaFoldDB" id="A0A2H0CVI3"/>
<protein>
    <submittedName>
        <fullName evidence="2">Uncharacterized protein</fullName>
    </submittedName>
</protein>
<comment type="caution">
    <text evidence="2">The sequence shown here is derived from an EMBL/GenBank/DDBJ whole genome shotgun (WGS) entry which is preliminary data.</text>
</comment>
<keyword evidence="1" id="KW-0472">Membrane</keyword>
<dbReference type="EMBL" id="PCTL01000021">
    <property type="protein sequence ID" value="PIP73400.1"/>
    <property type="molecule type" value="Genomic_DNA"/>
</dbReference>
<organism evidence="2 3">
    <name type="scientific">Candidatus Lloydbacteria bacterium CG22_combo_CG10-13_8_21_14_all_47_15</name>
    <dbReference type="NCBI Taxonomy" id="1974635"/>
    <lineage>
        <taxon>Bacteria</taxon>
        <taxon>Candidatus Lloydiibacteriota</taxon>
    </lineage>
</organism>